<evidence type="ECO:0000256" key="3">
    <source>
        <dbReference type="ARBA" id="ARBA00023125"/>
    </source>
</evidence>
<comment type="domain">
    <text evidence="6">Has three domains with a flexible linker between the domains II and III and assumes an 'L' shape. Domain III is highly mobile and contacts RuvB.</text>
</comment>
<comment type="caution">
    <text evidence="6">Lacks conserved residue(s) required for the propagation of feature annotation.</text>
</comment>
<dbReference type="Gene3D" id="2.40.50.140">
    <property type="entry name" value="Nucleic acid-binding proteins"/>
    <property type="match status" value="1"/>
</dbReference>
<dbReference type="InterPro" id="IPR000085">
    <property type="entry name" value="RuvA"/>
</dbReference>
<gene>
    <name evidence="6 8" type="primary">ruvA</name>
    <name evidence="8" type="ORF">H9661_09130</name>
</gene>
<sequence length="203" mass="22673">MYEYIKGKYIGINKDYIILENNNIGYKIFTSGATMSSLPKSGEEIMLYLEQIVREDFIGLYGFESKEELEMFKLLLSINGVGAKAALSLLSISRVNNLKYAIIMEDEKHICRAPGIGKKTAGRIILELKDKLKKEDMAVNKDENGTNMDLDSDIEYRANLSEVLGALLALGYSEKEAEAAISKANKEDTVENIIKNCLKILMG</sequence>
<keyword evidence="5 6" id="KW-0234">DNA repair</keyword>
<dbReference type="InterPro" id="IPR011114">
    <property type="entry name" value="RuvA_C"/>
</dbReference>
<comment type="function">
    <text evidence="6">The RuvA-RuvB-RuvC complex processes Holliday junction (HJ) DNA during genetic recombination and DNA repair, while the RuvA-RuvB complex plays an important role in the rescue of blocked DNA replication forks via replication fork reversal (RFR). RuvA specifically binds to HJ cruciform DNA, conferring on it an open structure. The RuvB hexamer acts as an ATP-dependent pump, pulling dsDNA into and through the RuvAB complex. HJ branch migration allows RuvC to scan DNA until it finds its consensus sequence, where it cleaves and resolves the cruciform DNA.</text>
</comment>
<evidence type="ECO:0000256" key="1">
    <source>
        <dbReference type="ARBA" id="ARBA00022490"/>
    </source>
</evidence>
<evidence type="ECO:0000256" key="6">
    <source>
        <dbReference type="HAMAP-Rule" id="MF_00031"/>
    </source>
</evidence>
<dbReference type="InterPro" id="IPR012340">
    <property type="entry name" value="NA-bd_OB-fold"/>
</dbReference>
<comment type="similarity">
    <text evidence="6">Belongs to the RuvA family.</text>
</comment>
<organism evidence="8 9">
    <name type="scientific">Clostridium cibarium</name>
    <dbReference type="NCBI Taxonomy" id="2762247"/>
    <lineage>
        <taxon>Bacteria</taxon>
        <taxon>Bacillati</taxon>
        <taxon>Bacillota</taxon>
        <taxon>Clostridia</taxon>
        <taxon>Eubacteriales</taxon>
        <taxon>Clostridiaceae</taxon>
        <taxon>Clostridium</taxon>
    </lineage>
</organism>
<keyword evidence="4 6" id="KW-0233">DNA recombination</keyword>
<feature type="region of interest" description="Domain III" evidence="6">
    <location>
        <begin position="155"/>
        <end position="203"/>
    </location>
</feature>
<dbReference type="SUPFAM" id="SSF47781">
    <property type="entry name" value="RuvA domain 2-like"/>
    <property type="match status" value="1"/>
</dbReference>
<accession>A0ABR8PTL7</accession>
<feature type="region of interest" description="Domain I" evidence="6">
    <location>
        <begin position="1"/>
        <end position="64"/>
    </location>
</feature>
<feature type="domain" description="Helix-hairpin-helix DNA-binding motif class 1" evidence="7">
    <location>
        <begin position="108"/>
        <end position="127"/>
    </location>
</feature>
<dbReference type="Gene3D" id="1.10.150.20">
    <property type="entry name" value="5' to 3' exonuclease, C-terminal subdomain"/>
    <property type="match status" value="1"/>
</dbReference>
<reference evidence="8 9" key="1">
    <citation type="submission" date="2020-08" db="EMBL/GenBank/DDBJ databases">
        <title>A Genomic Blueprint of the Chicken Gut Microbiome.</title>
        <authorList>
            <person name="Gilroy R."/>
            <person name="Ravi A."/>
            <person name="Getino M."/>
            <person name="Pursley I."/>
            <person name="Horton D.L."/>
            <person name="Alikhan N.-F."/>
            <person name="Baker D."/>
            <person name="Gharbi K."/>
            <person name="Hall N."/>
            <person name="Watson M."/>
            <person name="Adriaenssens E.M."/>
            <person name="Foster-Nyarko E."/>
            <person name="Jarju S."/>
            <person name="Secka A."/>
            <person name="Antonio M."/>
            <person name="Oren A."/>
            <person name="Chaudhuri R."/>
            <person name="La Ragione R.M."/>
            <person name="Hildebrand F."/>
            <person name="Pallen M.J."/>
        </authorList>
    </citation>
    <scope>NUCLEOTIDE SEQUENCE [LARGE SCALE GENOMIC DNA]</scope>
    <source>
        <strain evidence="8 9">Sa3CVN1</strain>
    </source>
</reference>
<name>A0ABR8PTL7_9CLOT</name>
<dbReference type="Proteomes" id="UP000627781">
    <property type="component" value="Unassembled WGS sequence"/>
</dbReference>
<dbReference type="CDD" id="cd14332">
    <property type="entry name" value="UBA_RuvA_C"/>
    <property type="match status" value="1"/>
</dbReference>
<dbReference type="RefSeq" id="WP_143317263.1">
    <property type="nucleotide sequence ID" value="NZ_JACSRA010000011.1"/>
</dbReference>
<dbReference type="Gene3D" id="1.10.8.10">
    <property type="entry name" value="DNA helicase RuvA subunit, C-terminal domain"/>
    <property type="match status" value="1"/>
</dbReference>
<dbReference type="Pfam" id="PF07499">
    <property type="entry name" value="RuvA_C"/>
    <property type="match status" value="1"/>
</dbReference>
<dbReference type="SUPFAM" id="SSF50249">
    <property type="entry name" value="Nucleic acid-binding proteins"/>
    <property type="match status" value="1"/>
</dbReference>
<protein>
    <recommendedName>
        <fullName evidence="6">Holliday junction branch migration complex subunit RuvA</fullName>
    </recommendedName>
</protein>
<dbReference type="HAMAP" id="MF_00031">
    <property type="entry name" value="DNA_HJ_migration_RuvA"/>
    <property type="match status" value="1"/>
</dbReference>
<keyword evidence="2 6" id="KW-0227">DNA damage</keyword>
<dbReference type="InterPro" id="IPR010994">
    <property type="entry name" value="RuvA_2-like"/>
</dbReference>
<comment type="subunit">
    <text evidence="6">Homotetramer. Forms an RuvA(8)-RuvB(12)-Holliday junction (HJ) complex. HJ DNA is sandwiched between 2 RuvA tetramers; dsDNA enters through RuvA and exits via RuvB. An RuvB hexamer assembles on each DNA strand where it exits the tetramer. Each RuvB hexamer is contacted by two RuvA subunits (via domain III) on 2 adjacent RuvB subunits; this complex drives branch migration. In the full resolvosome a probable DNA-RuvA(4)-RuvB(12)-RuvC(2) complex forms which resolves the HJ.</text>
</comment>
<keyword evidence="9" id="KW-1185">Reference proteome</keyword>
<evidence type="ECO:0000256" key="5">
    <source>
        <dbReference type="ARBA" id="ARBA00023204"/>
    </source>
</evidence>
<dbReference type="InterPro" id="IPR036267">
    <property type="entry name" value="RuvA_C_sf"/>
</dbReference>
<dbReference type="SUPFAM" id="SSF46929">
    <property type="entry name" value="DNA helicase RuvA subunit, C-terminal domain"/>
    <property type="match status" value="1"/>
</dbReference>
<dbReference type="InterPro" id="IPR013849">
    <property type="entry name" value="DNA_helicase_Holl-junc_RuvA_I"/>
</dbReference>
<evidence type="ECO:0000313" key="9">
    <source>
        <dbReference type="Proteomes" id="UP000627781"/>
    </source>
</evidence>
<evidence type="ECO:0000313" key="8">
    <source>
        <dbReference type="EMBL" id="MBD7911517.1"/>
    </source>
</evidence>
<dbReference type="EMBL" id="JACSRA010000011">
    <property type="protein sequence ID" value="MBD7911517.1"/>
    <property type="molecule type" value="Genomic_DNA"/>
</dbReference>
<dbReference type="InterPro" id="IPR003583">
    <property type="entry name" value="Hlx-hairpin-Hlx_DNA-bd_motif"/>
</dbReference>
<keyword evidence="1 6" id="KW-0963">Cytoplasm</keyword>
<evidence type="ECO:0000259" key="7">
    <source>
        <dbReference type="SMART" id="SM00278"/>
    </source>
</evidence>
<comment type="caution">
    <text evidence="8">The sequence shown here is derived from an EMBL/GenBank/DDBJ whole genome shotgun (WGS) entry which is preliminary data.</text>
</comment>
<evidence type="ECO:0000256" key="2">
    <source>
        <dbReference type="ARBA" id="ARBA00022763"/>
    </source>
</evidence>
<keyword evidence="3 6" id="KW-0238">DNA-binding</keyword>
<dbReference type="NCBIfam" id="TIGR00084">
    <property type="entry name" value="ruvA"/>
    <property type="match status" value="1"/>
</dbReference>
<dbReference type="SMART" id="SM00278">
    <property type="entry name" value="HhH1"/>
    <property type="match status" value="2"/>
</dbReference>
<feature type="domain" description="Helix-hairpin-helix DNA-binding motif class 1" evidence="7">
    <location>
        <begin position="73"/>
        <end position="92"/>
    </location>
</feature>
<dbReference type="Pfam" id="PF01330">
    <property type="entry name" value="RuvA_N"/>
    <property type="match status" value="1"/>
</dbReference>
<proteinExistence type="inferred from homology"/>
<evidence type="ECO:0000256" key="4">
    <source>
        <dbReference type="ARBA" id="ARBA00023172"/>
    </source>
</evidence>
<dbReference type="Pfam" id="PF14520">
    <property type="entry name" value="HHH_5"/>
    <property type="match status" value="1"/>
</dbReference>
<comment type="subcellular location">
    <subcellularLocation>
        <location evidence="6">Cytoplasm</location>
    </subcellularLocation>
</comment>